<dbReference type="EMBL" id="MDZA01000439">
    <property type="protein sequence ID" value="OGX81918.1"/>
    <property type="molecule type" value="Genomic_DNA"/>
</dbReference>
<keyword evidence="1" id="KW-0812">Transmembrane</keyword>
<evidence type="ECO:0000256" key="1">
    <source>
        <dbReference type="SAM" id="Phobius"/>
    </source>
</evidence>
<sequence length="68" mass="7682">MEKNVLQSIAGITIYPLISFGIFFLFFTALLVYVLVANKQHLHTMSQLPLASDDEETLKTTLNHDIIC</sequence>
<dbReference type="OrthoDB" id="982086at2"/>
<keyword evidence="4" id="KW-1185">Reference proteome</keyword>
<dbReference type="RefSeq" id="WP_070746528.1">
    <property type="nucleotide sequence ID" value="NZ_MDZA01000429.1"/>
</dbReference>
<evidence type="ECO:0000313" key="3">
    <source>
        <dbReference type="EMBL" id="OGX82519.1"/>
    </source>
</evidence>
<evidence type="ECO:0000313" key="2">
    <source>
        <dbReference type="EMBL" id="OGX81918.1"/>
    </source>
</evidence>
<evidence type="ECO:0000313" key="4">
    <source>
        <dbReference type="Proteomes" id="UP000177506"/>
    </source>
</evidence>
<gene>
    <name evidence="3" type="ORF">BEN49_13725</name>
    <name evidence="2" type="ORF">BEN49_14715</name>
</gene>
<keyword evidence="1" id="KW-0472">Membrane</keyword>
<accession>A0A1G1SV63</accession>
<reference evidence="3 4" key="1">
    <citation type="submission" date="2016-08" db="EMBL/GenBank/DDBJ databases">
        <title>Hymenobacter coccineus sp. nov., Hymenobacter lapidarius sp. nov. and Hymenobacter glacialis sp. nov., isolated from Antarctic soil.</title>
        <authorList>
            <person name="Sedlacek I."/>
            <person name="Kralova S."/>
            <person name="Kyrova K."/>
            <person name="Maslanova I."/>
            <person name="Stankova E."/>
            <person name="Vrbovska V."/>
            <person name="Nemec M."/>
            <person name="Bartak M."/>
            <person name="Svec P."/>
            <person name="Busse H.-J."/>
            <person name="Pantucek R."/>
        </authorList>
    </citation>
    <scope>NUCLEOTIDE SEQUENCE [LARGE SCALE GENOMIC DNA]</scope>
    <source>
        <strain evidence="3 4">CCM 8649</strain>
    </source>
</reference>
<evidence type="ECO:0008006" key="5">
    <source>
        <dbReference type="Google" id="ProtNLM"/>
    </source>
</evidence>
<comment type="caution">
    <text evidence="3">The sequence shown here is derived from an EMBL/GenBank/DDBJ whole genome shotgun (WGS) entry which is preliminary data.</text>
</comment>
<feature type="transmembrane region" description="Helical" evidence="1">
    <location>
        <begin position="12"/>
        <end position="36"/>
    </location>
</feature>
<dbReference type="Proteomes" id="UP000177506">
    <property type="component" value="Unassembled WGS sequence"/>
</dbReference>
<protein>
    <recommendedName>
        <fullName evidence="5">Cytochrome C oxidase Cbb3</fullName>
    </recommendedName>
</protein>
<organism evidence="3 4">
    <name type="scientific">Hymenobacter coccineus</name>
    <dbReference type="NCBI Taxonomy" id="1908235"/>
    <lineage>
        <taxon>Bacteria</taxon>
        <taxon>Pseudomonadati</taxon>
        <taxon>Bacteroidota</taxon>
        <taxon>Cytophagia</taxon>
        <taxon>Cytophagales</taxon>
        <taxon>Hymenobacteraceae</taxon>
        <taxon>Hymenobacter</taxon>
    </lineage>
</organism>
<keyword evidence="1" id="KW-1133">Transmembrane helix</keyword>
<name>A0A1G1SV63_9BACT</name>
<dbReference type="EMBL" id="MDZA01000429">
    <property type="protein sequence ID" value="OGX82519.1"/>
    <property type="molecule type" value="Genomic_DNA"/>
</dbReference>
<proteinExistence type="predicted"/>
<dbReference type="AlphaFoldDB" id="A0A1G1SV63"/>